<comment type="caution">
    <text evidence="2">The sequence shown here is derived from an EMBL/GenBank/DDBJ whole genome shotgun (WGS) entry which is preliminary data.</text>
</comment>
<gene>
    <name evidence="2" type="ORF">GCM10008938_07490</name>
</gene>
<proteinExistence type="predicted"/>
<feature type="region of interest" description="Disordered" evidence="1">
    <location>
        <begin position="25"/>
        <end position="45"/>
    </location>
</feature>
<organism evidence="2 3">
    <name type="scientific">Deinococcus roseus</name>
    <dbReference type="NCBI Taxonomy" id="392414"/>
    <lineage>
        <taxon>Bacteria</taxon>
        <taxon>Thermotogati</taxon>
        <taxon>Deinococcota</taxon>
        <taxon>Deinococci</taxon>
        <taxon>Deinococcales</taxon>
        <taxon>Deinococcaceae</taxon>
        <taxon>Deinococcus</taxon>
    </lineage>
</organism>
<sequence length="395" mass="42511">MKHHLWLGLGILLLVACTPKTPEVTGTKIKGSEGGTVKADNPDDGELNIDKGSLVKDAIISVGKTTPPAAPADSGIEGGFTALWVKSTGISVKPQPGKQEIELPCNSGIRLKITFPANTPAEKANLLEMFQITRQDGAVFWQALPSKVNMASHYVVGCLNGLPEGESVYTLGVYNRLRMAGGTSQEVVKVDGQLLQKSYTAFRTKYVAPPQIAQQAIVVLPKIEIMGPAGWNNNQPFTYTLNPAQTSALTFSAPTPPVSGDYHYSYNNGQRTYMGTFQINKDLVLARPSNLQLTPNFGETDATFTINWTAPAGADLATQQATVSLLNSSDTTPLDTKSGPSPLVLTVNNFSFSDTYAFCILAWSKNPLTTPFPEQVNEARNCIPFSNNTLTSKLQ</sequence>
<evidence type="ECO:0008006" key="4">
    <source>
        <dbReference type="Google" id="ProtNLM"/>
    </source>
</evidence>
<evidence type="ECO:0000313" key="2">
    <source>
        <dbReference type="EMBL" id="GGJ23801.1"/>
    </source>
</evidence>
<name>A0ABQ2CV46_9DEIO</name>
<evidence type="ECO:0000313" key="3">
    <source>
        <dbReference type="Proteomes" id="UP000632222"/>
    </source>
</evidence>
<dbReference type="Proteomes" id="UP000632222">
    <property type="component" value="Unassembled WGS sequence"/>
</dbReference>
<reference evidence="3" key="1">
    <citation type="journal article" date="2019" name="Int. J. Syst. Evol. Microbiol.">
        <title>The Global Catalogue of Microorganisms (GCM) 10K type strain sequencing project: providing services to taxonomists for standard genome sequencing and annotation.</title>
        <authorList>
            <consortium name="The Broad Institute Genomics Platform"/>
            <consortium name="The Broad Institute Genome Sequencing Center for Infectious Disease"/>
            <person name="Wu L."/>
            <person name="Ma J."/>
        </authorList>
    </citation>
    <scope>NUCLEOTIDE SEQUENCE [LARGE SCALE GENOMIC DNA]</scope>
    <source>
        <strain evidence="3">JCM 14370</strain>
    </source>
</reference>
<protein>
    <recommendedName>
        <fullName evidence="4">Fibronectin type-III domain-containing protein</fullName>
    </recommendedName>
</protein>
<accession>A0ABQ2CV46</accession>
<dbReference type="EMBL" id="BMOD01000002">
    <property type="protein sequence ID" value="GGJ23801.1"/>
    <property type="molecule type" value="Genomic_DNA"/>
</dbReference>
<dbReference type="RefSeq" id="WP_189000089.1">
    <property type="nucleotide sequence ID" value="NZ_BMOD01000002.1"/>
</dbReference>
<keyword evidence="3" id="KW-1185">Reference proteome</keyword>
<dbReference type="PROSITE" id="PS51257">
    <property type="entry name" value="PROKAR_LIPOPROTEIN"/>
    <property type="match status" value="1"/>
</dbReference>
<evidence type="ECO:0000256" key="1">
    <source>
        <dbReference type="SAM" id="MobiDB-lite"/>
    </source>
</evidence>